<dbReference type="PANTHER" id="PTHR12133">
    <property type="entry name" value="TRNA (ADENINE(58)-N(1))-METHYLTRANSFERASE"/>
    <property type="match status" value="1"/>
</dbReference>
<evidence type="ECO:0000313" key="12">
    <source>
        <dbReference type="Proteomes" id="UP000001396"/>
    </source>
</evidence>
<organism evidence="11 12">
    <name type="scientific">Heterostelium pallidum (strain ATCC 26659 / Pp 5 / PN500)</name>
    <name type="common">Cellular slime mold</name>
    <name type="synonym">Polysphondylium pallidum</name>
    <dbReference type="NCBI Taxonomy" id="670386"/>
    <lineage>
        <taxon>Eukaryota</taxon>
        <taxon>Amoebozoa</taxon>
        <taxon>Evosea</taxon>
        <taxon>Eumycetozoa</taxon>
        <taxon>Dictyostelia</taxon>
        <taxon>Acytosteliales</taxon>
        <taxon>Acytosteliaceae</taxon>
        <taxon>Heterostelium</taxon>
    </lineage>
</organism>
<dbReference type="FunCoup" id="D3BPL5">
    <property type="interactions" value="294"/>
</dbReference>
<evidence type="ECO:0000256" key="6">
    <source>
        <dbReference type="ARBA" id="ARBA00022694"/>
    </source>
</evidence>
<comment type="similarity">
    <text evidence="8">Belongs to the class I-like SAM-binding methyltransferase superfamily. TRM61 family.</text>
</comment>
<evidence type="ECO:0000313" key="11">
    <source>
        <dbReference type="EMBL" id="EFA76635.1"/>
    </source>
</evidence>
<evidence type="ECO:0000256" key="9">
    <source>
        <dbReference type="PIRSR" id="PIRSR017269-1"/>
    </source>
</evidence>
<comment type="caution">
    <text evidence="11">The sequence shown here is derived from an EMBL/GenBank/DDBJ whole genome shotgun (WGS) entry which is preliminary data.</text>
</comment>
<dbReference type="InterPro" id="IPR029063">
    <property type="entry name" value="SAM-dependent_MTases_sf"/>
</dbReference>
<evidence type="ECO:0000256" key="2">
    <source>
        <dbReference type="ARBA" id="ARBA00012796"/>
    </source>
</evidence>
<gene>
    <name evidence="11" type="primary">trmt61</name>
    <name evidence="11" type="ORF">PPL_09940</name>
</gene>
<name>D3BPL5_HETP5</name>
<evidence type="ECO:0000256" key="3">
    <source>
        <dbReference type="ARBA" id="ARBA00022603"/>
    </source>
</evidence>
<evidence type="ECO:0000256" key="5">
    <source>
        <dbReference type="ARBA" id="ARBA00022691"/>
    </source>
</evidence>
<dbReference type="InParanoid" id="D3BPL5"/>
<dbReference type="AlphaFoldDB" id="D3BPL5"/>
<feature type="domain" description="tRNA (adenine(58)-N(1))-methyltransferase catalytic subunit TRM61 C-terminal" evidence="10">
    <location>
        <begin position="1"/>
        <end position="257"/>
    </location>
</feature>
<dbReference type="EMBL" id="ADBJ01000045">
    <property type="protein sequence ID" value="EFA76635.1"/>
    <property type="molecule type" value="Genomic_DNA"/>
</dbReference>
<dbReference type="PROSITE" id="PS51620">
    <property type="entry name" value="SAM_TRM61"/>
    <property type="match status" value="1"/>
</dbReference>
<sequence>MTPELWSITLDHRTQILFNLDISTVLFNLEVKNGSKVVESGTGSGSLSTSFARTIAPEGHLYTFEFHEERAKHAVRDFTDNGIDQYITVTHRNVCKDGFKLPEIEGMIGNIDAVFLDLPSPWEAIDHAVAVMREGGMLCSFSPCIEQVQTVCLKLDESDFEEIKTIEVLLRNIDIRIQEDQELFLNNPFQKIESKLKDKDGETSSNEKKTYKRKKWENGKIEPFSIGGISGENYHKLQAKPVTIERGHTGYLTFARYMPKTI</sequence>
<dbReference type="STRING" id="670386.D3BPL5"/>
<dbReference type="SUPFAM" id="SSF53335">
    <property type="entry name" value="S-adenosyl-L-methionine-dependent methyltransferases"/>
    <property type="match status" value="1"/>
</dbReference>
<feature type="binding site" evidence="9">
    <location>
        <position position="65"/>
    </location>
    <ligand>
        <name>S-adenosyl-L-methionine</name>
        <dbReference type="ChEBI" id="CHEBI:59789"/>
    </ligand>
</feature>
<dbReference type="PANTHER" id="PTHR12133:SF2">
    <property type="entry name" value="TRNA (ADENINE(58)-N(1))-METHYLTRANSFERASE CATALYTIC SUBUNIT TRMT61A"/>
    <property type="match status" value="1"/>
</dbReference>
<evidence type="ECO:0000256" key="1">
    <source>
        <dbReference type="ARBA" id="ARBA00004123"/>
    </source>
</evidence>
<dbReference type="GeneID" id="31365412"/>
<dbReference type="OMA" id="TYEVHEW"/>
<accession>D3BPL5</accession>
<dbReference type="InterPro" id="IPR049470">
    <property type="entry name" value="TRM61_C"/>
</dbReference>
<evidence type="ECO:0000259" key="10">
    <source>
        <dbReference type="Pfam" id="PF08704"/>
    </source>
</evidence>
<keyword evidence="6 8" id="KW-0819">tRNA processing</keyword>
<dbReference type="EC" id="2.1.1.220" evidence="2 8"/>
<feature type="binding site" evidence="9">
    <location>
        <position position="117"/>
    </location>
    <ligand>
        <name>S-adenosyl-L-methionine</name>
        <dbReference type="ChEBI" id="CHEBI:59789"/>
    </ligand>
</feature>
<dbReference type="PIRSF" id="PIRSF017269">
    <property type="entry name" value="GCD14"/>
    <property type="match status" value="1"/>
</dbReference>
<keyword evidence="3 8" id="KW-0489">Methyltransferase</keyword>
<comment type="subcellular location">
    <subcellularLocation>
        <location evidence="1">Nucleus</location>
    </subcellularLocation>
</comment>
<evidence type="ECO:0000256" key="7">
    <source>
        <dbReference type="ARBA" id="ARBA00023242"/>
    </source>
</evidence>
<dbReference type="Proteomes" id="UP000001396">
    <property type="component" value="Unassembled WGS sequence"/>
</dbReference>
<dbReference type="GO" id="GO:0160107">
    <property type="term" value="F:tRNA (adenine(58)-N1)-methyltransferase activity"/>
    <property type="evidence" value="ECO:0007669"/>
    <property type="project" value="UniProtKB-EC"/>
</dbReference>
<keyword evidence="4 8" id="KW-0808">Transferase</keyword>
<dbReference type="Pfam" id="PF08704">
    <property type="entry name" value="GCD14"/>
    <property type="match status" value="1"/>
</dbReference>
<proteinExistence type="inferred from homology"/>
<dbReference type="Gene3D" id="3.40.50.150">
    <property type="entry name" value="Vaccinia Virus protein VP39"/>
    <property type="match status" value="1"/>
</dbReference>
<keyword evidence="5 8" id="KW-0949">S-adenosyl-L-methionine</keyword>
<dbReference type="GO" id="GO:0005634">
    <property type="term" value="C:nucleus"/>
    <property type="evidence" value="ECO:0007669"/>
    <property type="project" value="UniProtKB-SubCell"/>
</dbReference>
<keyword evidence="12" id="KW-1185">Reference proteome</keyword>
<dbReference type="InterPro" id="IPR014816">
    <property type="entry name" value="tRNA_MeTrfase_Gcd14"/>
</dbReference>
<feature type="binding site" evidence="9">
    <location>
        <begin position="44"/>
        <end position="47"/>
    </location>
    <ligand>
        <name>S-adenosyl-L-methionine</name>
        <dbReference type="ChEBI" id="CHEBI:59789"/>
    </ligand>
</feature>
<protein>
    <recommendedName>
        <fullName evidence="2 8">tRNA (adenine(58)-N(1))-methyltransferase</fullName>
        <ecNumber evidence="2 8">2.1.1.220</ecNumber>
    </recommendedName>
</protein>
<reference evidence="11 12" key="1">
    <citation type="journal article" date="2011" name="Genome Res.">
        <title>Phylogeny-wide analysis of social amoeba genomes highlights ancient origins for complex intercellular communication.</title>
        <authorList>
            <person name="Heidel A.J."/>
            <person name="Lawal H.M."/>
            <person name="Felder M."/>
            <person name="Schilde C."/>
            <person name="Helps N.R."/>
            <person name="Tunggal B."/>
            <person name="Rivero F."/>
            <person name="John U."/>
            <person name="Schleicher M."/>
            <person name="Eichinger L."/>
            <person name="Platzer M."/>
            <person name="Noegel A.A."/>
            <person name="Schaap P."/>
            <person name="Gloeckner G."/>
        </authorList>
    </citation>
    <scope>NUCLEOTIDE SEQUENCE [LARGE SCALE GENOMIC DNA]</scope>
    <source>
        <strain evidence="12">ATCC 26659 / Pp 5 / PN500</strain>
    </source>
</reference>
<dbReference type="RefSeq" id="XP_020428767.1">
    <property type="nucleotide sequence ID" value="XM_020580727.1"/>
</dbReference>
<dbReference type="GO" id="GO:0030488">
    <property type="term" value="P:tRNA methylation"/>
    <property type="evidence" value="ECO:0007669"/>
    <property type="project" value="InterPro"/>
</dbReference>
<dbReference type="GO" id="GO:0031515">
    <property type="term" value="C:tRNA (m1A) methyltransferase complex"/>
    <property type="evidence" value="ECO:0007669"/>
    <property type="project" value="UniProtKB-UniRule"/>
</dbReference>
<comment type="catalytic activity">
    <reaction evidence="8">
        <text>adenosine(58) in tRNA + S-adenosyl-L-methionine = N(1)-methyladenosine(58) in tRNA + S-adenosyl-L-homocysteine + H(+)</text>
        <dbReference type="Rhea" id="RHEA:43152"/>
        <dbReference type="Rhea" id="RHEA-COMP:10365"/>
        <dbReference type="Rhea" id="RHEA-COMP:10366"/>
        <dbReference type="ChEBI" id="CHEBI:15378"/>
        <dbReference type="ChEBI" id="CHEBI:57856"/>
        <dbReference type="ChEBI" id="CHEBI:59789"/>
        <dbReference type="ChEBI" id="CHEBI:74411"/>
        <dbReference type="ChEBI" id="CHEBI:74491"/>
        <dbReference type="EC" id="2.1.1.220"/>
    </reaction>
</comment>
<evidence type="ECO:0000256" key="4">
    <source>
        <dbReference type="ARBA" id="ARBA00022679"/>
    </source>
</evidence>
<evidence type="ECO:0000256" key="8">
    <source>
        <dbReference type="PIRNR" id="PIRNR017269"/>
    </source>
</evidence>
<keyword evidence="7" id="KW-0539">Nucleus</keyword>